<evidence type="ECO:0000313" key="1">
    <source>
        <dbReference type="EMBL" id="TNN68110.1"/>
    </source>
</evidence>
<proteinExistence type="predicted"/>
<organism evidence="1 2">
    <name type="scientific">Liparis tanakae</name>
    <name type="common">Tanaka's snailfish</name>
    <dbReference type="NCBI Taxonomy" id="230148"/>
    <lineage>
        <taxon>Eukaryota</taxon>
        <taxon>Metazoa</taxon>
        <taxon>Chordata</taxon>
        <taxon>Craniata</taxon>
        <taxon>Vertebrata</taxon>
        <taxon>Euteleostomi</taxon>
        <taxon>Actinopterygii</taxon>
        <taxon>Neopterygii</taxon>
        <taxon>Teleostei</taxon>
        <taxon>Neoteleostei</taxon>
        <taxon>Acanthomorphata</taxon>
        <taxon>Eupercaria</taxon>
        <taxon>Perciformes</taxon>
        <taxon>Cottioidei</taxon>
        <taxon>Cottales</taxon>
        <taxon>Liparidae</taxon>
        <taxon>Liparis</taxon>
    </lineage>
</organism>
<evidence type="ECO:0000313" key="2">
    <source>
        <dbReference type="Proteomes" id="UP000314294"/>
    </source>
</evidence>
<keyword evidence="2" id="KW-1185">Reference proteome</keyword>
<dbReference type="EMBL" id="SRLO01000194">
    <property type="protein sequence ID" value="TNN68110.1"/>
    <property type="molecule type" value="Genomic_DNA"/>
</dbReference>
<gene>
    <name evidence="1" type="ORF">EYF80_021593</name>
</gene>
<accession>A0A4Z2HR50</accession>
<comment type="caution">
    <text evidence="1">The sequence shown here is derived from an EMBL/GenBank/DDBJ whole genome shotgun (WGS) entry which is preliminary data.</text>
</comment>
<reference evidence="1 2" key="1">
    <citation type="submission" date="2019-03" db="EMBL/GenBank/DDBJ databases">
        <title>First draft genome of Liparis tanakae, snailfish: a comprehensive survey of snailfish specific genes.</title>
        <authorList>
            <person name="Kim W."/>
            <person name="Song I."/>
            <person name="Jeong J.-H."/>
            <person name="Kim D."/>
            <person name="Kim S."/>
            <person name="Ryu S."/>
            <person name="Song J.Y."/>
            <person name="Lee S.K."/>
        </authorList>
    </citation>
    <scope>NUCLEOTIDE SEQUENCE [LARGE SCALE GENOMIC DNA]</scope>
    <source>
        <tissue evidence="1">Muscle</tissue>
    </source>
</reference>
<sequence>MQLEKQHAVDARQVVVTDVGHEDGVHAIQMPHQLPEARLPVRAAINEHVEAVDGKESRVAATAGEYPYPSLFCVQRQTLPTGGDSLLITPKSTAHPALRCKATAHAKDGGMEDGGWRIEDGGWMVEDKG</sequence>
<dbReference type="Proteomes" id="UP000314294">
    <property type="component" value="Unassembled WGS sequence"/>
</dbReference>
<protein>
    <submittedName>
        <fullName evidence="1">Uncharacterized protein</fullName>
    </submittedName>
</protein>
<dbReference type="AlphaFoldDB" id="A0A4Z2HR50"/>
<name>A0A4Z2HR50_9TELE</name>